<keyword evidence="4" id="KW-1185">Reference proteome</keyword>
<dbReference type="PANTHER" id="PTHR22929">
    <property type="entry name" value="RNA POLYMERASE III TRANSCRIPTION INITIATION FACTOR B"/>
    <property type="match status" value="1"/>
</dbReference>
<comment type="caution">
    <text evidence="3">The sequence shown here is derived from an EMBL/GenBank/DDBJ whole genome shotgun (WGS) entry which is preliminary data.</text>
</comment>
<feature type="compositionally biased region" description="Basic residues" evidence="1">
    <location>
        <begin position="1"/>
        <end position="10"/>
    </location>
</feature>
<feature type="compositionally biased region" description="Basic and acidic residues" evidence="1">
    <location>
        <begin position="235"/>
        <end position="245"/>
    </location>
</feature>
<dbReference type="EMBL" id="JBFCZG010000008">
    <property type="protein sequence ID" value="KAL3419392.1"/>
    <property type="molecule type" value="Genomic_DNA"/>
</dbReference>
<dbReference type="CDD" id="cd00167">
    <property type="entry name" value="SANT"/>
    <property type="match status" value="1"/>
</dbReference>
<feature type="compositionally biased region" description="Polar residues" evidence="1">
    <location>
        <begin position="192"/>
        <end position="208"/>
    </location>
</feature>
<dbReference type="PANTHER" id="PTHR22929:SF0">
    <property type="entry name" value="TRANSCRIPTION FACTOR TFIIIB COMPONENT B'' HOMOLOG"/>
    <property type="match status" value="1"/>
</dbReference>
<dbReference type="InterPro" id="IPR039467">
    <property type="entry name" value="TFIIIB_B''_Myb"/>
</dbReference>
<dbReference type="InterPro" id="IPR001005">
    <property type="entry name" value="SANT/Myb"/>
</dbReference>
<feature type="compositionally biased region" description="Polar residues" evidence="1">
    <location>
        <begin position="61"/>
        <end position="90"/>
    </location>
</feature>
<organism evidence="3 4">
    <name type="scientific">Phlyctema vagabunda</name>
    <dbReference type="NCBI Taxonomy" id="108571"/>
    <lineage>
        <taxon>Eukaryota</taxon>
        <taxon>Fungi</taxon>
        <taxon>Dikarya</taxon>
        <taxon>Ascomycota</taxon>
        <taxon>Pezizomycotina</taxon>
        <taxon>Leotiomycetes</taxon>
        <taxon>Helotiales</taxon>
        <taxon>Dermateaceae</taxon>
        <taxon>Phlyctema</taxon>
    </lineage>
</organism>
<feature type="compositionally biased region" description="Polar residues" evidence="1">
    <location>
        <begin position="426"/>
        <end position="435"/>
    </location>
</feature>
<evidence type="ECO:0000256" key="1">
    <source>
        <dbReference type="SAM" id="MobiDB-lite"/>
    </source>
</evidence>
<reference evidence="3 4" key="1">
    <citation type="submission" date="2024-06" db="EMBL/GenBank/DDBJ databases">
        <title>Complete genome of Phlyctema vagabunda strain 19-DSS-EL-015.</title>
        <authorList>
            <person name="Fiorenzani C."/>
        </authorList>
    </citation>
    <scope>NUCLEOTIDE SEQUENCE [LARGE SCALE GENOMIC DNA]</scope>
    <source>
        <strain evidence="3 4">19-DSS-EL-015</strain>
    </source>
</reference>
<feature type="compositionally biased region" description="Basic residues" evidence="1">
    <location>
        <begin position="630"/>
        <end position="642"/>
    </location>
</feature>
<gene>
    <name evidence="3" type="ORF">PVAG01_09614</name>
</gene>
<evidence type="ECO:0000259" key="2">
    <source>
        <dbReference type="SMART" id="SM00717"/>
    </source>
</evidence>
<dbReference type="Pfam" id="PF15963">
    <property type="entry name" value="Myb_DNA-bind_7"/>
    <property type="match status" value="1"/>
</dbReference>
<sequence>MSSMIKKKGLLGKTFKPKAPQARRPAPAPASASTRPSTETTSKPQTQTPAPTATAEASNPQSAQTPSLNDHISTQPSEDVDSPGQTQIISTPAVVAHAESPPPIESSLKRSAAADTADAHNDDTLEPPAKKVRTTQAPPDQTQSNDSQSSVLHPSATIIHTSADQPTPQLGASIESEAQSAEISAEHEATIRNDSNIAESDEISQQAETAVPDASPANTTTEHPEKSITSVPVNELRDPITRESTEDAQAEADLSGMGPGQASRGSHTVPSAALNPDGTSGASLEEPKVAAVKTKKKAVSKRRKIQPQEGERATIEIQLHKPKRATGGKGARKKQDSDKKKQRRAKTPEGAEEESLPAGITMGDLCKDLRIGKKFSKHDEIRQKDHQKRIKARLAKTMPDMAEGEPAGDEATSSAPPRQGAAAEEQGTSQRANETVQLKIVNGQIVVDESSLRHDMHVRSNNTEEVVEENDFTRLLTSGTYMKRERAQAWSPSDTDLFYKCLRSYGTDFEMIAPHFPGRSRRTIKLKFNAEEKVNGARINRTLMGTPEPIDINEHQARAGFEYEEVEDIEAQAREKEEAHQAEQQKELDKQAEAIRKKKEEITRSGGQGGAEDASKENEGAVGEASAAPRSKKKGVTKKPNKHVYGANGGGEEVEIVGTVER</sequence>
<dbReference type="Gene3D" id="1.10.10.60">
    <property type="entry name" value="Homeodomain-like"/>
    <property type="match status" value="1"/>
</dbReference>
<dbReference type="Proteomes" id="UP001629113">
    <property type="component" value="Unassembled WGS sequence"/>
</dbReference>
<feature type="compositionally biased region" description="Polar residues" evidence="1">
    <location>
        <begin position="216"/>
        <end position="232"/>
    </location>
</feature>
<dbReference type="SMART" id="SM00717">
    <property type="entry name" value="SANT"/>
    <property type="match status" value="1"/>
</dbReference>
<feature type="region of interest" description="Disordered" evidence="1">
    <location>
        <begin position="1"/>
        <end position="359"/>
    </location>
</feature>
<feature type="region of interest" description="Disordered" evidence="1">
    <location>
        <begin position="573"/>
        <end position="662"/>
    </location>
</feature>
<dbReference type="InterPro" id="IPR009057">
    <property type="entry name" value="Homeodomain-like_sf"/>
</dbReference>
<name>A0ABR4P897_9HELO</name>
<feature type="compositionally biased region" description="Basic and acidic residues" evidence="1">
    <location>
        <begin position="573"/>
        <end position="603"/>
    </location>
</feature>
<feature type="compositionally biased region" description="Low complexity" evidence="1">
    <location>
        <begin position="172"/>
        <end position="183"/>
    </location>
</feature>
<evidence type="ECO:0000313" key="4">
    <source>
        <dbReference type="Proteomes" id="UP001629113"/>
    </source>
</evidence>
<feature type="compositionally biased region" description="Basic residues" evidence="1">
    <location>
        <begin position="320"/>
        <end position="332"/>
    </location>
</feature>
<evidence type="ECO:0000313" key="3">
    <source>
        <dbReference type="EMBL" id="KAL3419392.1"/>
    </source>
</evidence>
<feature type="compositionally biased region" description="Basic residues" evidence="1">
    <location>
        <begin position="293"/>
        <end position="305"/>
    </location>
</feature>
<protein>
    <submittedName>
        <fullName evidence="3">Myb-like DNA-binding domain-containing protein</fullName>
    </submittedName>
</protein>
<feature type="compositionally biased region" description="Low complexity" evidence="1">
    <location>
        <begin position="17"/>
        <end position="60"/>
    </location>
</feature>
<proteinExistence type="predicted"/>
<feature type="region of interest" description="Disordered" evidence="1">
    <location>
        <begin position="398"/>
        <end position="435"/>
    </location>
</feature>
<feature type="domain" description="Myb-like" evidence="2">
    <location>
        <begin position="486"/>
        <end position="534"/>
    </location>
</feature>
<accession>A0ABR4P897</accession>
<feature type="compositionally biased region" description="Polar residues" evidence="1">
    <location>
        <begin position="134"/>
        <end position="170"/>
    </location>
</feature>
<dbReference type="SUPFAM" id="SSF46689">
    <property type="entry name" value="Homeodomain-like"/>
    <property type="match status" value="1"/>
</dbReference>